<reference evidence="2 3" key="1">
    <citation type="journal article" date="2023" name="Life. Sci Alliance">
        <title>Evolutionary insights into 3D genome organization and epigenetic landscape of Vigna mungo.</title>
        <authorList>
            <person name="Junaid A."/>
            <person name="Singh B."/>
            <person name="Bhatia S."/>
        </authorList>
    </citation>
    <scope>NUCLEOTIDE SEQUENCE [LARGE SCALE GENOMIC DNA]</scope>
    <source>
        <strain evidence="2">Urdbean</strain>
    </source>
</reference>
<feature type="signal peptide" evidence="1">
    <location>
        <begin position="1"/>
        <end position="18"/>
    </location>
</feature>
<dbReference type="Proteomes" id="UP001374535">
    <property type="component" value="Chromosome 7"/>
</dbReference>
<keyword evidence="3" id="KW-1185">Reference proteome</keyword>
<gene>
    <name evidence="2" type="ORF">V8G54_023483</name>
</gene>
<sequence>MKNMSLVVMVLLVVASIGFEKEGPLRVEARMCEMALTDPPKRRTCSFSWCFQACMNEHPDKSAQGKCVGPICKREEEAPSSWTETLLSTPGFTLYSLNTCSSSGISSVKHITRTHHFPTYILLHYTTHQENKMFIISLSILTTRIHLTTIARVHSVQDLPSTPTITGRGQETHRQSKREPKAFSLVVIREPPIHPSRACKSIG</sequence>
<accession>A0AAQ3N566</accession>
<evidence type="ECO:0000313" key="3">
    <source>
        <dbReference type="Proteomes" id="UP001374535"/>
    </source>
</evidence>
<evidence type="ECO:0000256" key="1">
    <source>
        <dbReference type="SAM" id="SignalP"/>
    </source>
</evidence>
<evidence type="ECO:0008006" key="4">
    <source>
        <dbReference type="Google" id="ProtNLM"/>
    </source>
</evidence>
<name>A0AAQ3N566_VIGMU</name>
<proteinExistence type="predicted"/>
<evidence type="ECO:0000313" key="2">
    <source>
        <dbReference type="EMBL" id="WVZ02677.1"/>
    </source>
</evidence>
<dbReference type="AlphaFoldDB" id="A0AAQ3N566"/>
<organism evidence="2 3">
    <name type="scientific">Vigna mungo</name>
    <name type="common">Black gram</name>
    <name type="synonym">Phaseolus mungo</name>
    <dbReference type="NCBI Taxonomy" id="3915"/>
    <lineage>
        <taxon>Eukaryota</taxon>
        <taxon>Viridiplantae</taxon>
        <taxon>Streptophyta</taxon>
        <taxon>Embryophyta</taxon>
        <taxon>Tracheophyta</taxon>
        <taxon>Spermatophyta</taxon>
        <taxon>Magnoliopsida</taxon>
        <taxon>eudicotyledons</taxon>
        <taxon>Gunneridae</taxon>
        <taxon>Pentapetalae</taxon>
        <taxon>rosids</taxon>
        <taxon>fabids</taxon>
        <taxon>Fabales</taxon>
        <taxon>Fabaceae</taxon>
        <taxon>Papilionoideae</taxon>
        <taxon>50 kb inversion clade</taxon>
        <taxon>NPAAA clade</taxon>
        <taxon>indigoferoid/millettioid clade</taxon>
        <taxon>Phaseoleae</taxon>
        <taxon>Vigna</taxon>
    </lineage>
</organism>
<dbReference type="EMBL" id="CP144694">
    <property type="protein sequence ID" value="WVZ02677.1"/>
    <property type="molecule type" value="Genomic_DNA"/>
</dbReference>
<protein>
    <recommendedName>
        <fullName evidence="4">Secreted protein</fullName>
    </recommendedName>
</protein>
<feature type="chain" id="PRO_5042973268" description="Secreted protein" evidence="1">
    <location>
        <begin position="19"/>
        <end position="203"/>
    </location>
</feature>
<keyword evidence="1" id="KW-0732">Signal</keyword>